<proteinExistence type="predicted"/>
<sequence length="222" mass="25850">MPRRLLQAERRHLTAKPEHETWNYLKDKTKQHSQAWDGMNATHKHTRFHKGFHRCDFTELSRFMTSVAGSICRKNIETIKQEVAMKMPEIQAHQELKASRRPAIAEMRRQNLRRNLQRNGNIITGSGMPKEKYLGRKHVNDAPSEYMVKESRVRMMTGGGRFHIPLSPRGKEKNLRRQQPRLRQTIKGRSSIIGYGRSELQSLGTLDNFGEVPMVRAKKVIE</sequence>
<protein>
    <submittedName>
        <fullName evidence="1">Uncharacterized protein</fullName>
    </submittedName>
</protein>
<accession>A0A7S3YCB0</accession>
<organism evidence="1">
    <name type="scientific">Lotharella globosa</name>
    <dbReference type="NCBI Taxonomy" id="91324"/>
    <lineage>
        <taxon>Eukaryota</taxon>
        <taxon>Sar</taxon>
        <taxon>Rhizaria</taxon>
        <taxon>Cercozoa</taxon>
        <taxon>Chlorarachniophyceae</taxon>
        <taxon>Lotharella</taxon>
    </lineage>
</organism>
<reference evidence="1" key="1">
    <citation type="submission" date="2021-01" db="EMBL/GenBank/DDBJ databases">
        <authorList>
            <person name="Corre E."/>
            <person name="Pelletier E."/>
            <person name="Niang G."/>
            <person name="Scheremetjew M."/>
            <person name="Finn R."/>
            <person name="Kale V."/>
            <person name="Holt S."/>
            <person name="Cochrane G."/>
            <person name="Meng A."/>
            <person name="Brown T."/>
            <person name="Cohen L."/>
        </authorList>
    </citation>
    <scope>NUCLEOTIDE SEQUENCE</scope>
    <source>
        <strain evidence="1">CCCM811</strain>
    </source>
</reference>
<dbReference type="AlphaFoldDB" id="A0A7S3YCB0"/>
<name>A0A7S3YCB0_9EUKA</name>
<gene>
    <name evidence="1" type="ORF">LGLO00237_LOCUS2395</name>
</gene>
<evidence type="ECO:0000313" key="1">
    <source>
        <dbReference type="EMBL" id="CAE0647358.1"/>
    </source>
</evidence>
<dbReference type="EMBL" id="HBIV01003498">
    <property type="protein sequence ID" value="CAE0647358.1"/>
    <property type="molecule type" value="Transcribed_RNA"/>
</dbReference>